<dbReference type="AlphaFoldDB" id="A0A0S7WPI4"/>
<evidence type="ECO:0000313" key="2">
    <source>
        <dbReference type="Proteomes" id="UP000052008"/>
    </source>
</evidence>
<sequence length="66" mass="7356">MSDEFVMGDEIAAFVAEGAKTIPEIAQHLGHPKHEVVIWVMAMWKYGILKSTGEPDADGYYGYEQP</sequence>
<proteinExistence type="predicted"/>
<comment type="caution">
    <text evidence="1">The sequence shown here is derived from an EMBL/GenBank/DDBJ whole genome shotgun (WGS) entry which is preliminary data.</text>
</comment>
<dbReference type="EMBL" id="LIZS01000086">
    <property type="protein sequence ID" value="KPJ51955.1"/>
    <property type="molecule type" value="Genomic_DNA"/>
</dbReference>
<protein>
    <recommendedName>
        <fullName evidence="3">MarR family transcriptional regulator</fullName>
    </recommendedName>
</protein>
<accession>A0A0S7WPI4</accession>
<evidence type="ECO:0008006" key="3">
    <source>
        <dbReference type="Google" id="ProtNLM"/>
    </source>
</evidence>
<dbReference type="Proteomes" id="UP000052008">
    <property type="component" value="Unassembled WGS sequence"/>
</dbReference>
<organism evidence="1 2">
    <name type="scientific">candidate division TA06 bacterium DG_24</name>
    <dbReference type="NCBI Taxonomy" id="1703770"/>
    <lineage>
        <taxon>Bacteria</taxon>
        <taxon>Bacteria division TA06</taxon>
    </lineage>
</organism>
<name>A0A0S7WPI4_UNCT6</name>
<dbReference type="STRING" id="1703770.AMJ39_08980"/>
<reference evidence="1 2" key="1">
    <citation type="journal article" date="2015" name="Microbiome">
        <title>Genomic resolution of linkages in carbon, nitrogen, and sulfur cycling among widespread estuary sediment bacteria.</title>
        <authorList>
            <person name="Baker B.J."/>
            <person name="Lazar C.S."/>
            <person name="Teske A.P."/>
            <person name="Dick G.J."/>
        </authorList>
    </citation>
    <scope>NUCLEOTIDE SEQUENCE [LARGE SCALE GENOMIC DNA]</scope>
    <source>
        <strain evidence="1">DG_24</strain>
    </source>
</reference>
<evidence type="ECO:0000313" key="1">
    <source>
        <dbReference type="EMBL" id="KPJ51955.1"/>
    </source>
</evidence>
<gene>
    <name evidence="1" type="ORF">AMJ39_08980</name>
</gene>